<organism evidence="9 10">
    <name type="scientific">Phytohabitans flavus</name>
    <dbReference type="NCBI Taxonomy" id="1076124"/>
    <lineage>
        <taxon>Bacteria</taxon>
        <taxon>Bacillati</taxon>
        <taxon>Actinomycetota</taxon>
        <taxon>Actinomycetes</taxon>
        <taxon>Micromonosporales</taxon>
        <taxon>Micromonosporaceae</taxon>
    </lineage>
</organism>
<keyword evidence="5 7" id="KW-0472">Membrane</keyword>
<evidence type="ECO:0000256" key="2">
    <source>
        <dbReference type="ARBA" id="ARBA00022475"/>
    </source>
</evidence>
<keyword evidence="4 7" id="KW-1133">Transmembrane helix</keyword>
<feature type="transmembrane region" description="Helical" evidence="7">
    <location>
        <begin position="271"/>
        <end position="296"/>
    </location>
</feature>
<evidence type="ECO:0000256" key="4">
    <source>
        <dbReference type="ARBA" id="ARBA00022989"/>
    </source>
</evidence>
<feature type="transmembrane region" description="Helical" evidence="7">
    <location>
        <begin position="327"/>
        <end position="347"/>
    </location>
</feature>
<comment type="subcellular location">
    <subcellularLocation>
        <location evidence="1">Cell membrane</location>
        <topology evidence="1">Multi-pass membrane protein</topology>
    </subcellularLocation>
</comment>
<dbReference type="EMBL" id="AP022870">
    <property type="protein sequence ID" value="BCB82300.1"/>
    <property type="molecule type" value="Genomic_DNA"/>
</dbReference>
<gene>
    <name evidence="9" type="ORF">Pflav_087100</name>
</gene>
<dbReference type="InterPro" id="IPR003838">
    <property type="entry name" value="ABC3_permease_C"/>
</dbReference>
<keyword evidence="2" id="KW-1003">Cell membrane</keyword>
<evidence type="ECO:0000256" key="1">
    <source>
        <dbReference type="ARBA" id="ARBA00004651"/>
    </source>
</evidence>
<evidence type="ECO:0000256" key="5">
    <source>
        <dbReference type="ARBA" id="ARBA00023136"/>
    </source>
</evidence>
<reference evidence="9 10" key="2">
    <citation type="submission" date="2020-03" db="EMBL/GenBank/DDBJ databases">
        <authorList>
            <person name="Ichikawa N."/>
            <person name="Kimura A."/>
            <person name="Kitahashi Y."/>
            <person name="Uohara A."/>
        </authorList>
    </citation>
    <scope>NUCLEOTIDE SEQUENCE [LARGE SCALE GENOMIC DNA]</scope>
    <source>
        <strain evidence="9 10">NBRC 107702</strain>
    </source>
</reference>
<dbReference type="KEGG" id="pfla:Pflav_087100"/>
<feature type="domain" description="ABC3 transporter permease C-terminal" evidence="8">
    <location>
        <begin position="278"/>
        <end position="395"/>
    </location>
</feature>
<dbReference type="Pfam" id="PF02687">
    <property type="entry name" value="FtsX"/>
    <property type="match status" value="1"/>
</dbReference>
<evidence type="ECO:0000313" key="9">
    <source>
        <dbReference type="EMBL" id="BCB82300.1"/>
    </source>
</evidence>
<accession>A0A6F8Y8B0</accession>
<dbReference type="InterPro" id="IPR050250">
    <property type="entry name" value="Macrolide_Exporter_MacB"/>
</dbReference>
<dbReference type="Proteomes" id="UP000502508">
    <property type="component" value="Chromosome"/>
</dbReference>
<keyword evidence="10" id="KW-1185">Reference proteome</keyword>
<dbReference type="GO" id="GO:0005886">
    <property type="term" value="C:plasma membrane"/>
    <property type="evidence" value="ECO:0007669"/>
    <property type="project" value="UniProtKB-SubCell"/>
</dbReference>
<feature type="transmembrane region" description="Helical" evidence="7">
    <location>
        <begin position="879"/>
        <end position="900"/>
    </location>
</feature>
<feature type="transmembrane region" description="Helical" evidence="7">
    <location>
        <begin position="835"/>
        <end position="859"/>
    </location>
</feature>
<proteinExistence type="inferred from homology"/>
<evidence type="ECO:0000259" key="8">
    <source>
        <dbReference type="Pfam" id="PF02687"/>
    </source>
</evidence>
<feature type="transmembrane region" description="Helical" evidence="7">
    <location>
        <begin position="367"/>
        <end position="394"/>
    </location>
</feature>
<comment type="similarity">
    <text evidence="6">Belongs to the ABC-4 integral membrane protein family.</text>
</comment>
<feature type="transmembrane region" description="Helical" evidence="7">
    <location>
        <begin position="415"/>
        <end position="435"/>
    </location>
</feature>
<evidence type="ECO:0000256" key="7">
    <source>
        <dbReference type="SAM" id="Phobius"/>
    </source>
</evidence>
<evidence type="ECO:0000313" key="10">
    <source>
        <dbReference type="Proteomes" id="UP000502508"/>
    </source>
</evidence>
<feature type="transmembrane region" description="Helical" evidence="7">
    <location>
        <begin position="441"/>
        <end position="467"/>
    </location>
</feature>
<sequence>MTSWFIALRIARREARRAKGRSAMVVAMIALPVLALSFAAASYDMFRLRPAEQADREMGAADARLRWDHTGPVVQEPRGNGWSGEGSPVTQPFTEREVLAALPAGSRIIPALENYTEFRTAGGIGSIGVQGLDVRDPLTEGLVTLLEGRAPASAGEVALTPQAADRLGTEIGGTIQNPDRTRSWTVTGLVEFPDSLYETAVFLPETMPARPSPSGGSAGWLWDAPGPVDWDQVKQLNQRGIIVSSRAVFLHPPPESETPEMFRTSGVDAEALGIGGLVAGLAILEIVLLAGPAFAVGARRRRRDLGLIAANGGTPAHLRRIVLADGVVLGTLGAAAGLVIGIAAAFLTRPLLEEHFVNQRAGGYRVFPLALAGIAVLAVGTGLLAALVPAFTAARGDVVAALTGRRGSVRSRKRWLVAGLALTGVGAAVTVLGARRTDINMLLAGLILGELGLVLCTPALVGLIARLGRVLPLAPRIALRDTARNRAASAPAIAAVMAAVAGSVALGVVLTAEQDRNDARYHAGLPSGNALIQYQYRQAQTEPGKPEQAPDLERVAAIARATFPTVATAPLAEVTCPAGTPNDVYCGLSPRVPAGRECPWADEVGTLGAEEQRKARQDPRCVLDSGWQSVGYGMAVAGPDALPGLTAATGDDLATARAALAAGGVVVGDPRFVEDGKVTLEIYDASQQSGTTAVRDLAKLPTVVVPAYAVSTGLPAFGGIILSSGAVEAAKLSHRPSGLVVSTSRMPTSAEQDRLTAGLRELDAALYTSVEHGPSQRSDPMLLVLAAAAGLITLGAAGIATGLAAADGRADLSTLAAVGASPGVRRRLSLSQSGVIAGLGTVLGVTAGLGVSAAVLYAYNQTGADRWPVEPPYPVGVPWQSLAVVAVVPLVAMLGAGLLTRSRLPIEARRAT</sequence>
<dbReference type="RefSeq" id="WP_173041872.1">
    <property type="nucleotide sequence ID" value="NZ_AP022870.1"/>
</dbReference>
<feature type="transmembrane region" description="Helical" evidence="7">
    <location>
        <begin position="781"/>
        <end position="806"/>
    </location>
</feature>
<feature type="transmembrane region" description="Helical" evidence="7">
    <location>
        <begin position="488"/>
        <end position="510"/>
    </location>
</feature>
<dbReference type="PANTHER" id="PTHR30572">
    <property type="entry name" value="MEMBRANE COMPONENT OF TRANSPORTER-RELATED"/>
    <property type="match status" value="1"/>
</dbReference>
<evidence type="ECO:0000256" key="3">
    <source>
        <dbReference type="ARBA" id="ARBA00022692"/>
    </source>
</evidence>
<evidence type="ECO:0000256" key="6">
    <source>
        <dbReference type="ARBA" id="ARBA00038076"/>
    </source>
</evidence>
<dbReference type="AlphaFoldDB" id="A0A6F8Y8B0"/>
<dbReference type="PANTHER" id="PTHR30572:SF4">
    <property type="entry name" value="ABC TRANSPORTER PERMEASE YTRF"/>
    <property type="match status" value="1"/>
</dbReference>
<protein>
    <recommendedName>
        <fullName evidence="8">ABC3 transporter permease C-terminal domain-containing protein</fullName>
    </recommendedName>
</protein>
<dbReference type="GO" id="GO:0022857">
    <property type="term" value="F:transmembrane transporter activity"/>
    <property type="evidence" value="ECO:0007669"/>
    <property type="project" value="TreeGrafter"/>
</dbReference>
<reference evidence="9 10" key="1">
    <citation type="submission" date="2020-03" db="EMBL/GenBank/DDBJ databases">
        <title>Whole genome shotgun sequence of Phytohabitans flavus NBRC 107702.</title>
        <authorList>
            <person name="Komaki H."/>
            <person name="Tamura T."/>
        </authorList>
    </citation>
    <scope>NUCLEOTIDE SEQUENCE [LARGE SCALE GENOMIC DNA]</scope>
    <source>
        <strain evidence="9 10">NBRC 107702</strain>
    </source>
</reference>
<keyword evidence="3 7" id="KW-0812">Transmembrane</keyword>
<name>A0A6F8Y8B0_9ACTN</name>